<dbReference type="RefSeq" id="WP_193996117.1">
    <property type="nucleotide sequence ID" value="NZ_JADEXP010000396.1"/>
</dbReference>
<dbReference type="EMBL" id="JADEXP010000396">
    <property type="protein sequence ID" value="MBE9070236.1"/>
    <property type="molecule type" value="Genomic_DNA"/>
</dbReference>
<dbReference type="Proteomes" id="UP000615026">
    <property type="component" value="Unassembled WGS sequence"/>
</dbReference>
<evidence type="ECO:0000313" key="3">
    <source>
        <dbReference type="Proteomes" id="UP000615026"/>
    </source>
</evidence>
<gene>
    <name evidence="2" type="ORF">IQ260_26700</name>
</gene>
<evidence type="ECO:0000256" key="1">
    <source>
        <dbReference type="SAM" id="Coils"/>
    </source>
</evidence>
<keyword evidence="1" id="KW-0175">Coiled coil</keyword>
<name>A0A929FAU8_LEPEC</name>
<sequence length="133" mass="15280">MYSPIQRRRRDREPLEVYELIDGEYQRLQGEPVWLPEIGLGLGRSSGRYNGWEREWLYWYDETGRRLLTPEEKAEQATANVIRAEIKAAQANQAAAQAEDRVAQAEDRVARAEDKAAKLAAKLRQLGINPDEI</sequence>
<organism evidence="2 3">
    <name type="scientific">Leptolyngbya cf. ectocarpi LEGE 11479</name>
    <dbReference type="NCBI Taxonomy" id="1828722"/>
    <lineage>
        <taxon>Bacteria</taxon>
        <taxon>Bacillati</taxon>
        <taxon>Cyanobacteriota</taxon>
        <taxon>Cyanophyceae</taxon>
        <taxon>Leptolyngbyales</taxon>
        <taxon>Leptolyngbyaceae</taxon>
        <taxon>Leptolyngbya group</taxon>
        <taxon>Leptolyngbya</taxon>
    </lineage>
</organism>
<evidence type="ECO:0008006" key="4">
    <source>
        <dbReference type="Google" id="ProtNLM"/>
    </source>
</evidence>
<comment type="caution">
    <text evidence="2">The sequence shown here is derived from an EMBL/GenBank/DDBJ whole genome shotgun (WGS) entry which is preliminary data.</text>
</comment>
<protein>
    <recommendedName>
        <fullName evidence="4">Uma2 family endonuclease</fullName>
    </recommendedName>
</protein>
<proteinExistence type="predicted"/>
<feature type="coiled-coil region" evidence="1">
    <location>
        <begin position="74"/>
        <end position="129"/>
    </location>
</feature>
<keyword evidence="3" id="KW-1185">Reference proteome</keyword>
<reference evidence="2" key="1">
    <citation type="submission" date="2020-10" db="EMBL/GenBank/DDBJ databases">
        <authorList>
            <person name="Castelo-Branco R."/>
            <person name="Eusebio N."/>
            <person name="Adriana R."/>
            <person name="Vieira A."/>
            <person name="Brugerolle De Fraissinette N."/>
            <person name="Rezende De Castro R."/>
            <person name="Schneider M.P."/>
            <person name="Vasconcelos V."/>
            <person name="Leao P.N."/>
        </authorList>
    </citation>
    <scope>NUCLEOTIDE SEQUENCE</scope>
    <source>
        <strain evidence="2">LEGE 11479</strain>
    </source>
</reference>
<evidence type="ECO:0000313" key="2">
    <source>
        <dbReference type="EMBL" id="MBE9070236.1"/>
    </source>
</evidence>
<dbReference type="PANTHER" id="PTHR33352:SF3">
    <property type="entry name" value="SLR1612 PROTEIN"/>
    <property type="match status" value="1"/>
</dbReference>
<accession>A0A929FAU8</accession>
<dbReference type="AlphaFoldDB" id="A0A929FAU8"/>
<dbReference type="PANTHER" id="PTHR33352">
    <property type="entry name" value="SLR1095 PROTEIN"/>
    <property type="match status" value="1"/>
</dbReference>